<feature type="compositionally biased region" description="Polar residues" evidence="1">
    <location>
        <begin position="18"/>
        <end position="37"/>
    </location>
</feature>
<protein>
    <submittedName>
        <fullName evidence="2">Uncharacterized protein</fullName>
    </submittedName>
</protein>
<proteinExistence type="predicted"/>
<dbReference type="Gene3D" id="3.40.50.20">
    <property type="match status" value="1"/>
</dbReference>
<evidence type="ECO:0000256" key="1">
    <source>
        <dbReference type="SAM" id="MobiDB-lite"/>
    </source>
</evidence>
<dbReference type="AlphaFoldDB" id="A0A1B6EPX9"/>
<feature type="region of interest" description="Disordered" evidence="1">
    <location>
        <begin position="54"/>
        <end position="90"/>
    </location>
</feature>
<evidence type="ECO:0000313" key="2">
    <source>
        <dbReference type="EMBL" id="JAS39995.1"/>
    </source>
</evidence>
<name>A0A1B6EPX9_9HEMI</name>
<reference evidence="2" key="1">
    <citation type="submission" date="2015-11" db="EMBL/GenBank/DDBJ databases">
        <title>De novo transcriptome assembly of four potential Pierce s Disease insect vectors from Arizona vineyards.</title>
        <authorList>
            <person name="Tassone E.E."/>
        </authorList>
    </citation>
    <scope>NUCLEOTIDE SEQUENCE</scope>
</reference>
<feature type="region of interest" description="Disordered" evidence="1">
    <location>
        <begin position="1"/>
        <end position="38"/>
    </location>
</feature>
<sequence length="135" mass="14568">MEGDRRASVHFELGGENNGSAQDLSSQQHGVQTSANVNGVEIDSASTVDSYTDDVVLSSSSSSSSPVNSTPSLLSMSERRRRLKPSMSQGTVILTHNRLQEKDFTVATPEEFIMRFRGKKVINKVLIANNGIAAV</sequence>
<gene>
    <name evidence="2" type="ORF">g.2236</name>
</gene>
<dbReference type="EMBL" id="GECZ01029774">
    <property type="protein sequence ID" value="JAS39995.1"/>
    <property type="molecule type" value="Transcribed_RNA"/>
</dbReference>
<accession>A0A1B6EPX9</accession>
<feature type="compositionally biased region" description="Low complexity" evidence="1">
    <location>
        <begin position="54"/>
        <end position="76"/>
    </location>
</feature>
<feature type="non-terminal residue" evidence="2">
    <location>
        <position position="135"/>
    </location>
</feature>
<organism evidence="2">
    <name type="scientific">Cuerna arida</name>
    <dbReference type="NCBI Taxonomy" id="1464854"/>
    <lineage>
        <taxon>Eukaryota</taxon>
        <taxon>Metazoa</taxon>
        <taxon>Ecdysozoa</taxon>
        <taxon>Arthropoda</taxon>
        <taxon>Hexapoda</taxon>
        <taxon>Insecta</taxon>
        <taxon>Pterygota</taxon>
        <taxon>Neoptera</taxon>
        <taxon>Paraneoptera</taxon>
        <taxon>Hemiptera</taxon>
        <taxon>Auchenorrhyncha</taxon>
        <taxon>Membracoidea</taxon>
        <taxon>Cicadellidae</taxon>
        <taxon>Cicadellinae</taxon>
        <taxon>Proconiini</taxon>
        <taxon>Cuerna</taxon>
    </lineage>
</organism>